<dbReference type="Proteomes" id="UP000189966">
    <property type="component" value="Unassembled WGS sequence"/>
</dbReference>
<accession>A0A1T5HZE8</accession>
<dbReference type="InterPro" id="IPR039523">
    <property type="entry name" value="RimK-rel_E_lig_ATP-grasp"/>
</dbReference>
<feature type="domain" description="Alpha-L-glutamate ligase-related protein ATP-grasp" evidence="1">
    <location>
        <begin position="173"/>
        <end position="348"/>
    </location>
</feature>
<reference evidence="2 3" key="1">
    <citation type="submission" date="2017-02" db="EMBL/GenBank/DDBJ databases">
        <authorList>
            <person name="Peterson S.W."/>
        </authorList>
    </citation>
    <scope>NUCLEOTIDE SEQUENCE [LARGE SCALE GENOMIC DNA]</scope>
    <source>
        <strain evidence="3">type strain: NCCB 100098</strain>
    </source>
</reference>
<protein>
    <recommendedName>
        <fullName evidence="1">Alpha-L-glutamate ligase-related protein ATP-grasp domain-containing protein</fullName>
    </recommendedName>
</protein>
<dbReference type="SUPFAM" id="SSF56059">
    <property type="entry name" value="Glutathione synthetase ATP-binding domain-like"/>
    <property type="match status" value="1"/>
</dbReference>
<dbReference type="AlphaFoldDB" id="A0A1T5HZE8"/>
<evidence type="ECO:0000313" key="2">
    <source>
        <dbReference type="EMBL" id="SKC32209.1"/>
    </source>
</evidence>
<organism evidence="2 3">
    <name type="scientific">Photobacterium piscicola</name>
    <dbReference type="NCBI Taxonomy" id="1378299"/>
    <lineage>
        <taxon>Bacteria</taxon>
        <taxon>Pseudomonadati</taxon>
        <taxon>Pseudomonadota</taxon>
        <taxon>Gammaproteobacteria</taxon>
        <taxon>Vibrionales</taxon>
        <taxon>Vibrionaceae</taxon>
        <taxon>Photobacterium</taxon>
    </lineage>
</organism>
<name>A0A1T5HZE8_9GAMM</name>
<proteinExistence type="predicted"/>
<dbReference type="EMBL" id="FUZI01000002">
    <property type="protein sequence ID" value="SKC32209.1"/>
    <property type="molecule type" value="Genomic_DNA"/>
</dbReference>
<gene>
    <name evidence="2" type="ORF">CZ809_01724</name>
</gene>
<sequence length="355" mass="40320">MNLNIISIHYCYKLYKVSLDMKDSNVRRLAYSVLANAKYVKYGIKNPESLKCKNLLSPITGRFWNHRYQSVCGIESDKYLSEPYFYNKVESKVNDFSLNDFLDHKGYISNILNSHTVPDIANCISGTIYNSKSEVIKFDDLVILLEHESADNEFVIKRSIGTGGGKSVEIGNTSHIIPFLKSYFDKKYDFVVQPVIKQHDDLAIFNPSSINTVRVMTFSYHGNVYPISTVLRMGNGGRVDNSSSGGISIGVDETGKLRDFAIDHHFNKYEQHPGTLINFSDGYVIPYFNDLLELAKDKHKWLKSHGIISWDLTVDNNGNMSIIEYNAGWGEINFHQANNGPIFKNHIEYIKSING</sequence>
<evidence type="ECO:0000259" key="1">
    <source>
        <dbReference type="Pfam" id="PF14397"/>
    </source>
</evidence>
<evidence type="ECO:0000313" key="3">
    <source>
        <dbReference type="Proteomes" id="UP000189966"/>
    </source>
</evidence>
<dbReference type="Pfam" id="PF14397">
    <property type="entry name" value="ATPgrasp_ST"/>
    <property type="match status" value="1"/>
</dbReference>